<feature type="region of interest" description="Disordered" evidence="11">
    <location>
        <begin position="743"/>
        <end position="778"/>
    </location>
</feature>
<name>A0A1J6K161_NICAT</name>
<comment type="caution">
    <text evidence="13">The sequence shown here is derived from an EMBL/GenBank/DDBJ whole genome shotgun (WGS) entry which is preliminary data.</text>
</comment>
<feature type="compositionally biased region" description="Basic residues" evidence="11">
    <location>
        <begin position="1648"/>
        <end position="1657"/>
    </location>
</feature>
<keyword evidence="7 10" id="KW-0175">Coiled coil</keyword>
<feature type="compositionally biased region" description="Basic and acidic residues" evidence="11">
    <location>
        <begin position="172"/>
        <end position="189"/>
    </location>
</feature>
<evidence type="ECO:0000256" key="5">
    <source>
        <dbReference type="ARBA" id="ARBA00022824"/>
    </source>
</evidence>
<feature type="region of interest" description="Disordered" evidence="11">
    <location>
        <begin position="681"/>
        <end position="705"/>
    </location>
</feature>
<keyword evidence="5" id="KW-0256">Endoplasmic reticulum</keyword>
<keyword evidence="14" id="KW-1185">Reference proteome</keyword>
<proteinExistence type="inferred from homology"/>
<feature type="region of interest" description="Disordered" evidence="11">
    <location>
        <begin position="545"/>
        <end position="581"/>
    </location>
</feature>
<comment type="subcellular location">
    <subcellularLocation>
        <location evidence="1">Cell membrane</location>
        <topology evidence="1">Single-pass membrane protein</topology>
    </subcellularLocation>
    <subcellularLocation>
        <location evidence="2">Endoplasmic reticulum membrane</location>
        <topology evidence="2">Single-pass membrane protein</topology>
    </subcellularLocation>
</comment>
<evidence type="ECO:0000256" key="3">
    <source>
        <dbReference type="ARBA" id="ARBA00022475"/>
    </source>
</evidence>
<feature type="compositionally biased region" description="Basic and acidic residues" evidence="11">
    <location>
        <begin position="681"/>
        <end position="697"/>
    </location>
</feature>
<dbReference type="GO" id="GO:0005789">
    <property type="term" value="C:endoplasmic reticulum membrane"/>
    <property type="evidence" value="ECO:0007669"/>
    <property type="project" value="UniProtKB-SubCell"/>
</dbReference>
<feature type="compositionally biased region" description="Polar residues" evidence="11">
    <location>
        <begin position="29"/>
        <end position="59"/>
    </location>
</feature>
<dbReference type="PANTHER" id="PTHR32219">
    <property type="entry name" value="RNA-BINDING PROTEIN YLMH-RELATED"/>
    <property type="match status" value="1"/>
</dbReference>
<evidence type="ECO:0000313" key="13">
    <source>
        <dbReference type="EMBL" id="OIT22412.1"/>
    </source>
</evidence>
<dbReference type="InterPro" id="IPR055282">
    <property type="entry name" value="PPI1-4"/>
</dbReference>
<feature type="region of interest" description="Disordered" evidence="11">
    <location>
        <begin position="1635"/>
        <end position="1720"/>
    </location>
</feature>
<evidence type="ECO:0000256" key="7">
    <source>
        <dbReference type="ARBA" id="ARBA00023054"/>
    </source>
</evidence>
<dbReference type="GeneID" id="109217638"/>
<keyword evidence="6 12" id="KW-1133">Transmembrane helix</keyword>
<accession>A0A1J6K161</accession>
<keyword evidence="3" id="KW-1003">Cell membrane</keyword>
<gene>
    <name evidence="13" type="primary">PPI1_0</name>
    <name evidence="13" type="ORF">A4A49_32251</name>
</gene>
<dbReference type="GO" id="GO:0005886">
    <property type="term" value="C:plasma membrane"/>
    <property type="evidence" value="ECO:0007669"/>
    <property type="project" value="UniProtKB-SubCell"/>
</dbReference>
<dbReference type="EMBL" id="MJEQ01003694">
    <property type="protein sequence ID" value="OIT22412.1"/>
    <property type="molecule type" value="Genomic_DNA"/>
</dbReference>
<dbReference type="OMA" id="RNKRANC"/>
<organism evidence="13 14">
    <name type="scientific">Nicotiana attenuata</name>
    <name type="common">Coyote tobacco</name>
    <dbReference type="NCBI Taxonomy" id="49451"/>
    <lineage>
        <taxon>Eukaryota</taxon>
        <taxon>Viridiplantae</taxon>
        <taxon>Streptophyta</taxon>
        <taxon>Embryophyta</taxon>
        <taxon>Tracheophyta</taxon>
        <taxon>Spermatophyta</taxon>
        <taxon>Magnoliopsida</taxon>
        <taxon>eudicotyledons</taxon>
        <taxon>Gunneridae</taxon>
        <taxon>Pentapetalae</taxon>
        <taxon>asterids</taxon>
        <taxon>lamiids</taxon>
        <taxon>Solanales</taxon>
        <taxon>Solanaceae</taxon>
        <taxon>Nicotianoideae</taxon>
        <taxon>Nicotianeae</taxon>
        <taxon>Nicotiana</taxon>
    </lineage>
</organism>
<dbReference type="PANTHER" id="PTHR32219:SF3">
    <property type="entry name" value="CALPONIN-LIKE DOMAIN PROTEIN"/>
    <property type="match status" value="1"/>
</dbReference>
<evidence type="ECO:0000256" key="8">
    <source>
        <dbReference type="ARBA" id="ARBA00023136"/>
    </source>
</evidence>
<dbReference type="Gramene" id="OIT22412">
    <property type="protein sequence ID" value="OIT22412"/>
    <property type="gene ID" value="A4A49_32251"/>
</dbReference>
<feature type="region of interest" description="Disordered" evidence="11">
    <location>
        <begin position="1137"/>
        <end position="1164"/>
    </location>
</feature>
<feature type="compositionally biased region" description="Basic and acidic residues" evidence="11">
    <location>
        <begin position="748"/>
        <end position="768"/>
    </location>
</feature>
<evidence type="ECO:0000313" key="14">
    <source>
        <dbReference type="Proteomes" id="UP000187609"/>
    </source>
</evidence>
<feature type="compositionally biased region" description="Basic and acidic residues" evidence="11">
    <location>
        <begin position="1635"/>
        <end position="1647"/>
    </location>
</feature>
<feature type="region of interest" description="Disordered" evidence="11">
    <location>
        <begin position="1583"/>
        <end position="1604"/>
    </location>
</feature>
<dbReference type="SMR" id="A0A1J6K161"/>
<dbReference type="Proteomes" id="UP000187609">
    <property type="component" value="Unassembled WGS sequence"/>
</dbReference>
<feature type="compositionally biased region" description="Polar residues" evidence="11">
    <location>
        <begin position="1689"/>
        <end position="1713"/>
    </location>
</feature>
<feature type="compositionally biased region" description="Polar residues" evidence="11">
    <location>
        <begin position="554"/>
        <end position="565"/>
    </location>
</feature>
<comment type="similarity">
    <text evidence="9">Belongs to the plant Proton pump-interactor protein family.</text>
</comment>
<feature type="region of interest" description="Disordered" evidence="11">
    <location>
        <begin position="1050"/>
        <end position="1083"/>
    </location>
</feature>
<dbReference type="OrthoDB" id="1703439at2759"/>
<feature type="compositionally biased region" description="Basic and acidic residues" evidence="11">
    <location>
        <begin position="92"/>
        <end position="103"/>
    </location>
</feature>
<dbReference type="KEGG" id="nau:109217638"/>
<feature type="region of interest" description="Disordered" evidence="11">
    <location>
        <begin position="1"/>
        <end position="136"/>
    </location>
</feature>
<evidence type="ECO:0000256" key="4">
    <source>
        <dbReference type="ARBA" id="ARBA00022692"/>
    </source>
</evidence>
<evidence type="ECO:0000256" key="2">
    <source>
        <dbReference type="ARBA" id="ARBA00004389"/>
    </source>
</evidence>
<feature type="compositionally biased region" description="Basic and acidic residues" evidence="11">
    <location>
        <begin position="1061"/>
        <end position="1083"/>
    </location>
</feature>
<evidence type="ECO:0000256" key="12">
    <source>
        <dbReference type="SAM" id="Phobius"/>
    </source>
</evidence>
<reference evidence="13" key="1">
    <citation type="submission" date="2016-11" db="EMBL/GenBank/DDBJ databases">
        <title>The genome of Nicotiana attenuata.</title>
        <authorList>
            <person name="Xu S."/>
            <person name="Brockmoeller T."/>
            <person name="Gaquerel E."/>
            <person name="Navarro A."/>
            <person name="Kuhl H."/>
            <person name="Gase K."/>
            <person name="Ling Z."/>
            <person name="Zhou W."/>
            <person name="Kreitzer C."/>
            <person name="Stanke M."/>
            <person name="Tang H."/>
            <person name="Lyons E."/>
            <person name="Pandey P."/>
            <person name="Pandey S.P."/>
            <person name="Timmermann B."/>
            <person name="Baldwin I.T."/>
        </authorList>
    </citation>
    <scope>NUCLEOTIDE SEQUENCE [LARGE SCALE GENOMIC DNA]</scope>
    <source>
        <strain evidence="13">UT</strain>
    </source>
</reference>
<feature type="region of interest" description="Disordered" evidence="11">
    <location>
        <begin position="172"/>
        <end position="249"/>
    </location>
</feature>
<evidence type="ECO:0000256" key="10">
    <source>
        <dbReference type="SAM" id="Coils"/>
    </source>
</evidence>
<evidence type="ECO:0000256" key="9">
    <source>
        <dbReference type="ARBA" id="ARBA00038080"/>
    </source>
</evidence>
<feature type="coiled-coil region" evidence="10">
    <location>
        <begin position="1334"/>
        <end position="1403"/>
    </location>
</feature>
<evidence type="ECO:0000256" key="6">
    <source>
        <dbReference type="ARBA" id="ARBA00022989"/>
    </source>
</evidence>
<protein>
    <submittedName>
        <fullName evidence="13">Proton pump-interactor 1</fullName>
    </submittedName>
</protein>
<feature type="transmembrane region" description="Helical" evidence="12">
    <location>
        <begin position="1729"/>
        <end position="1751"/>
    </location>
</feature>
<sequence>MSVDAEFPYGPSILTDEKMPEVGNPAVPCQTSSSNDAVVFTKETSNCPADNGQMKRNTASEITGIEEMSGESGGSDKSNDDEKLSKGSAEAAKADGNNEDKLQSDQSENAENADSDGQGAPSMVTEIKGVNEIGGDFKGDVQLVCEESADTEKVESSGQTAASTVIEIKAVEEIKGESTGSRKNDKSVDAEEANINSSMAVNPVIETVGMEEMRGESSDPRRSNDGSSEESGEAEKADSSCQRAPHSAMEMTTLEKMGCLSSFVENSSGYINGQEPPNTVTKIKGINEIGSDFNGDVKLVCEESADTEKVESNGQASHSTVTEITAIEEIRPESNGLSKIDDSVDAEKAGSNNSLATDIVTEISELEDESNGAEKINNVSEITGIQVESNGAEEISDDKLACQESTNTEKGGDSNGDVKLVCEESLDTEKVESNSQAAPSTVTETTAIEEIRPESNGLSKIDESVDAEKAGSNNSLATDIVTEINGLEDESNGAEKINNVSEITGIQVESNGAEEISDDELACQESTNSEKGGDSDGDVKLVCEESSDTEKVESNGQAAPSTVTEITAIEETRPESNGLSKIDESVDAEKAGSNSSLATDIVTEINGLEDESNGAEKINNVSEIIGIQVESNGAEEINDDKLACQESTNTENADSQIQSVSNVVSEIKGTEDIEGESDVAYKRTDGNSTCGERKDAEAMNSGSPVHTGIDAVTSGKESTNNPVNDVQNVHNTVFETICNEEIGSASNGDKDIDDKVMRQRDEESKRLQSDGLASEGMSSDAEFSRGLCILADARLSEVENSFTSISRDMSSNDAIAWGNETCDSCISHGQSPVDMVQETNGKEVEHESNGVDRSGDDKLMCEEIEDGKRFNCSSLAAEGMSCNTEFSQGLSTFADSNFSEVGNYCASSTKDMSSNDAFGVKNEALYSCADDSRLGPNLVKEGSGVENLEGVSNGVDNSINNGILYENCGDTEKSHIGSDNVGVHGDAEVPIDQSVLADVKLCEVGNSSASSNKDVCRDVVSGNTLNEPVHDSKMVPMPYTAIEFNGIKKDEGESSVADQTSDDKFLHESEDAEKPQSTNIDERMSGLELSVAGNTSAPSTRDVPSNDAVTFGNETLTCPIEIDQESAKMSIEIAGAEETGGGSDRSNDDKLMCDQSGDAEISSTNDVLTTSAECSSVDAVAVRDMNVSAAKGFNFLIRMPRFDDEKLRERIRVAELNVDEKTQHRDAFRQKIRNKRVNCQTHGAEFEAAKTQERDARKQVRTKRAEISTLQDVIDKAKNAVAIDEIDNRICNMEHIIGHETLPLKEEKLLIREIKQLKQLRGQISSNIGRQDEVQKALDERVVNEEQLRILKKELDNLKVKASKAETIAMAASRKYEDESRKLKELQAQFKAADDIRQEAYEELRNLKKGFYEKNVHFRTYKDEATLASDHARKREMEALNHLCVNQVERYMELWNKNDEFRKEYIRCNTRSTLRRFGTLDGRTLGPDEEPTVLPSYVEQRAARLVTRVDKANFVSQAPVSQQEKQAVVLKDEIKDDKITTQAAEKMNPIEKMKEAPKPIQREMSVVDEPKEAEQLQTAQELEAARKEEEQRKREEAARLKEQRRLEEIAKAKEALERKRRNAEKAQLRAELRAQKEEEQRLKEKEKRLRKKERKKGAVGETQTETNDGETALISTSPRETVKEPEATENPQTTTKKPQKPSQYTKQIKTKSTIPPPLRNRSRRKLQQWIWLTISCLVVIALFFLGNIGFFTNLKQRGSPRF</sequence>
<keyword evidence="8 12" id="KW-0472">Membrane</keyword>
<keyword evidence="4 12" id="KW-0812">Transmembrane</keyword>
<evidence type="ECO:0000256" key="11">
    <source>
        <dbReference type="SAM" id="MobiDB-lite"/>
    </source>
</evidence>
<feature type="compositionally biased region" description="Basic and acidic residues" evidence="11">
    <location>
        <begin position="211"/>
        <end position="224"/>
    </location>
</feature>
<evidence type="ECO:0000256" key="1">
    <source>
        <dbReference type="ARBA" id="ARBA00004162"/>
    </source>
</evidence>
<dbReference type="STRING" id="49451.A0A1J6K161"/>